<dbReference type="Proteomes" id="UP000410492">
    <property type="component" value="Unassembled WGS sequence"/>
</dbReference>
<proteinExistence type="predicted"/>
<dbReference type="AlphaFoldDB" id="A0A653C9B6"/>
<accession>A0A653C9B6</accession>
<evidence type="ECO:0000313" key="1">
    <source>
        <dbReference type="EMBL" id="VEN44512.1"/>
    </source>
</evidence>
<sequence>MNNSMNPKKDLLTLLQEEDEPLQKRLKIANIAFKSCDLPLQHKEATLISWLAKNTSENNADVWKCFSDWVTTIHFKNLTRNDIDNKEMSSIVEIIAGERMNPTDDTTETLMVNVTLGIINNVSFQCYFKFNCNVYCNFLTLVMSKIRSLTNLKVFLKKIPLKYISSEDGFVAAFLKDTIHGLINCVKTFKDEDLFALASIIIQKVIPMSGSTLKMVVQ</sequence>
<name>A0A653C9B6_CALMS</name>
<reference evidence="1 2" key="1">
    <citation type="submission" date="2019-01" db="EMBL/GenBank/DDBJ databases">
        <authorList>
            <person name="Sayadi A."/>
        </authorList>
    </citation>
    <scope>NUCLEOTIDE SEQUENCE [LARGE SCALE GENOMIC DNA]</scope>
</reference>
<organism evidence="1 2">
    <name type="scientific">Callosobruchus maculatus</name>
    <name type="common">Southern cowpea weevil</name>
    <name type="synonym">Pulse bruchid</name>
    <dbReference type="NCBI Taxonomy" id="64391"/>
    <lineage>
        <taxon>Eukaryota</taxon>
        <taxon>Metazoa</taxon>
        <taxon>Ecdysozoa</taxon>
        <taxon>Arthropoda</taxon>
        <taxon>Hexapoda</taxon>
        <taxon>Insecta</taxon>
        <taxon>Pterygota</taxon>
        <taxon>Neoptera</taxon>
        <taxon>Endopterygota</taxon>
        <taxon>Coleoptera</taxon>
        <taxon>Polyphaga</taxon>
        <taxon>Cucujiformia</taxon>
        <taxon>Chrysomeloidea</taxon>
        <taxon>Chrysomelidae</taxon>
        <taxon>Bruchinae</taxon>
        <taxon>Bruchini</taxon>
        <taxon>Callosobruchus</taxon>
    </lineage>
</organism>
<gene>
    <name evidence="1" type="ORF">CALMAC_LOCUS7273</name>
</gene>
<protein>
    <submittedName>
        <fullName evidence="1">Uncharacterized protein</fullName>
    </submittedName>
</protein>
<dbReference type="EMBL" id="CAACVG010007261">
    <property type="protein sequence ID" value="VEN44512.1"/>
    <property type="molecule type" value="Genomic_DNA"/>
</dbReference>
<evidence type="ECO:0000313" key="2">
    <source>
        <dbReference type="Proteomes" id="UP000410492"/>
    </source>
</evidence>
<keyword evidence="2" id="KW-1185">Reference proteome</keyword>
<dbReference type="OrthoDB" id="160374at2759"/>